<dbReference type="AlphaFoldDB" id="A0A382XVP4"/>
<evidence type="ECO:0008006" key="3">
    <source>
        <dbReference type="Google" id="ProtNLM"/>
    </source>
</evidence>
<accession>A0A382XVP4</accession>
<dbReference type="InterPro" id="IPR011047">
    <property type="entry name" value="Quinoprotein_ADH-like_sf"/>
</dbReference>
<reference evidence="2" key="1">
    <citation type="submission" date="2018-05" db="EMBL/GenBank/DDBJ databases">
        <authorList>
            <person name="Lanie J.A."/>
            <person name="Ng W.-L."/>
            <person name="Kazmierczak K.M."/>
            <person name="Andrzejewski T.M."/>
            <person name="Davidsen T.M."/>
            <person name="Wayne K.J."/>
            <person name="Tettelin H."/>
            <person name="Glass J.I."/>
            <person name="Rusch D."/>
            <person name="Podicherti R."/>
            <person name="Tsui H.-C.T."/>
            <person name="Winkler M.E."/>
        </authorList>
    </citation>
    <scope>NUCLEOTIDE SEQUENCE</scope>
</reference>
<organism evidence="2">
    <name type="scientific">marine metagenome</name>
    <dbReference type="NCBI Taxonomy" id="408172"/>
    <lineage>
        <taxon>unclassified sequences</taxon>
        <taxon>metagenomes</taxon>
        <taxon>ecological metagenomes</taxon>
    </lineage>
</organism>
<gene>
    <name evidence="2" type="ORF">METZ01_LOCUS427395</name>
</gene>
<protein>
    <recommendedName>
        <fullName evidence="3">Serine/threonine protein kinase</fullName>
    </recommendedName>
</protein>
<sequence length="73" mass="8090">MNFKFIRLLLLLPFASLALGSHHKKSASTDWPLWRGPGQDGKAAKGQDLPLKWSDSQNVLWKTKIPGRGHGSP</sequence>
<name>A0A382XVP4_9ZZZZ</name>
<evidence type="ECO:0000256" key="1">
    <source>
        <dbReference type="SAM" id="MobiDB-lite"/>
    </source>
</evidence>
<feature type="region of interest" description="Disordered" evidence="1">
    <location>
        <begin position="25"/>
        <end position="48"/>
    </location>
</feature>
<proteinExistence type="predicted"/>
<dbReference type="EMBL" id="UINC01170481">
    <property type="protein sequence ID" value="SVD74541.1"/>
    <property type="molecule type" value="Genomic_DNA"/>
</dbReference>
<feature type="non-terminal residue" evidence="2">
    <location>
        <position position="73"/>
    </location>
</feature>
<dbReference type="SUPFAM" id="SSF50998">
    <property type="entry name" value="Quinoprotein alcohol dehydrogenase-like"/>
    <property type="match status" value="1"/>
</dbReference>
<evidence type="ECO:0000313" key="2">
    <source>
        <dbReference type="EMBL" id="SVD74541.1"/>
    </source>
</evidence>